<dbReference type="SUPFAM" id="SSF51206">
    <property type="entry name" value="cAMP-binding domain-like"/>
    <property type="match status" value="1"/>
</dbReference>
<evidence type="ECO:0000313" key="2">
    <source>
        <dbReference type="EMBL" id="MBC3863793.1"/>
    </source>
</evidence>
<sequence>MMQQTRVLMERAAGESLPDWDVLHASYQLHHFAKGQDVFSAGEWQPYIYVVRSGIVKLTYLSENGQEWIKSFIGEGDFFACPNVLIAGLKTDYFATALEDSEIEQFDSESMRMLTDQHPAWQKAIRQLLEWHIVRKELRERELLTMAPDERYKSFLKSYPNIASRIQLKDIAQYLGVTPEALSRIRKRLQM</sequence>
<dbReference type="InterPro" id="IPR000595">
    <property type="entry name" value="cNMP-bd_dom"/>
</dbReference>
<dbReference type="RefSeq" id="WP_186913735.1">
    <property type="nucleotide sequence ID" value="NZ_JACOFV010000017.1"/>
</dbReference>
<evidence type="ECO:0000259" key="1">
    <source>
        <dbReference type="PROSITE" id="PS50042"/>
    </source>
</evidence>
<organism evidence="2 3">
    <name type="scientific">Undibacterium jejuense</name>
    <dbReference type="NCBI Taxonomy" id="1344949"/>
    <lineage>
        <taxon>Bacteria</taxon>
        <taxon>Pseudomonadati</taxon>
        <taxon>Pseudomonadota</taxon>
        <taxon>Betaproteobacteria</taxon>
        <taxon>Burkholderiales</taxon>
        <taxon>Oxalobacteraceae</taxon>
        <taxon>Undibacterium</taxon>
    </lineage>
</organism>
<protein>
    <submittedName>
        <fullName evidence="2">Crp/Fnr family transcriptional regulator</fullName>
    </submittedName>
</protein>
<dbReference type="GO" id="GO:0005829">
    <property type="term" value="C:cytosol"/>
    <property type="evidence" value="ECO:0007669"/>
    <property type="project" value="TreeGrafter"/>
</dbReference>
<evidence type="ECO:0000313" key="3">
    <source>
        <dbReference type="Proteomes" id="UP000634011"/>
    </source>
</evidence>
<dbReference type="Pfam" id="PF00027">
    <property type="entry name" value="cNMP_binding"/>
    <property type="match status" value="1"/>
</dbReference>
<dbReference type="CDD" id="cd00038">
    <property type="entry name" value="CAP_ED"/>
    <property type="match status" value="1"/>
</dbReference>
<dbReference type="GO" id="GO:0003700">
    <property type="term" value="F:DNA-binding transcription factor activity"/>
    <property type="evidence" value="ECO:0007669"/>
    <property type="project" value="TreeGrafter"/>
</dbReference>
<name>A0A923HJX1_9BURK</name>
<proteinExistence type="predicted"/>
<accession>A0A923HJX1</accession>
<dbReference type="PANTHER" id="PTHR24567">
    <property type="entry name" value="CRP FAMILY TRANSCRIPTIONAL REGULATORY PROTEIN"/>
    <property type="match status" value="1"/>
</dbReference>
<dbReference type="Proteomes" id="UP000634011">
    <property type="component" value="Unassembled WGS sequence"/>
</dbReference>
<dbReference type="Gene3D" id="2.60.120.10">
    <property type="entry name" value="Jelly Rolls"/>
    <property type="match status" value="1"/>
</dbReference>
<dbReference type="PANTHER" id="PTHR24567:SF76">
    <property type="entry name" value="CYCLIC NUCLEOTIDE-BINDING DOMAIN PROTEIN"/>
    <property type="match status" value="1"/>
</dbReference>
<dbReference type="InterPro" id="IPR014710">
    <property type="entry name" value="RmlC-like_jellyroll"/>
</dbReference>
<dbReference type="EMBL" id="JACOFV010000017">
    <property type="protein sequence ID" value="MBC3863793.1"/>
    <property type="molecule type" value="Genomic_DNA"/>
</dbReference>
<dbReference type="AlphaFoldDB" id="A0A923HJX1"/>
<reference evidence="2" key="1">
    <citation type="submission" date="2020-08" db="EMBL/GenBank/DDBJ databases">
        <title>Novel species isolated from subtropical streams in China.</title>
        <authorList>
            <person name="Lu H."/>
        </authorList>
    </citation>
    <scope>NUCLEOTIDE SEQUENCE</scope>
    <source>
        <strain evidence="2">KACC 12607</strain>
    </source>
</reference>
<comment type="caution">
    <text evidence="2">The sequence shown here is derived from an EMBL/GenBank/DDBJ whole genome shotgun (WGS) entry which is preliminary data.</text>
</comment>
<dbReference type="PROSITE" id="PS50042">
    <property type="entry name" value="CNMP_BINDING_3"/>
    <property type="match status" value="1"/>
</dbReference>
<keyword evidence="3" id="KW-1185">Reference proteome</keyword>
<dbReference type="InterPro" id="IPR050397">
    <property type="entry name" value="Env_Response_Regulators"/>
</dbReference>
<feature type="domain" description="Cyclic nucleotide-binding" evidence="1">
    <location>
        <begin position="31"/>
        <end position="114"/>
    </location>
</feature>
<dbReference type="SMART" id="SM00100">
    <property type="entry name" value="cNMP"/>
    <property type="match status" value="1"/>
</dbReference>
<dbReference type="InterPro" id="IPR018490">
    <property type="entry name" value="cNMP-bd_dom_sf"/>
</dbReference>
<gene>
    <name evidence="2" type="ORF">H8K32_16935</name>
</gene>